<evidence type="ECO:0000256" key="1">
    <source>
        <dbReference type="SAM" id="MobiDB-lite"/>
    </source>
</evidence>
<name>A0A7S4NI53_9STRA</name>
<gene>
    <name evidence="2" type="ORF">OAUR00152_LOCUS41447</name>
</gene>
<feature type="compositionally biased region" description="Pro residues" evidence="1">
    <location>
        <begin position="9"/>
        <end position="23"/>
    </location>
</feature>
<accession>A0A7S4NI53</accession>
<protein>
    <submittedName>
        <fullName evidence="2">Uncharacterized protein</fullName>
    </submittedName>
</protein>
<sequence length="228" mass="25951">MEDGKSFRTPPPRVSPPALPPAPRIRAAPTGRWARKFLEVEQETSTVACDATIVPDETPQLPASGEKKRRKIDSDRHTDEMECFFLLKPSALFPKDEDGGLNEPAQSAALITPSIHRRCAASFLKPRYVPFEECLLVGSERNDGTQYREIERGREEGKEAVFRFRPIRDPDDEDHETQHLEQEQYRQAQHRVNISPPDAISSKNAASHTVMFRAEWPTCDTRRALFND</sequence>
<proteinExistence type="predicted"/>
<dbReference type="EMBL" id="HBKQ01060789">
    <property type="protein sequence ID" value="CAE2287913.1"/>
    <property type="molecule type" value="Transcribed_RNA"/>
</dbReference>
<dbReference type="AlphaFoldDB" id="A0A7S4NI53"/>
<evidence type="ECO:0000313" key="2">
    <source>
        <dbReference type="EMBL" id="CAE2287913.1"/>
    </source>
</evidence>
<reference evidence="2" key="1">
    <citation type="submission" date="2021-01" db="EMBL/GenBank/DDBJ databases">
        <authorList>
            <person name="Corre E."/>
            <person name="Pelletier E."/>
            <person name="Niang G."/>
            <person name="Scheremetjew M."/>
            <person name="Finn R."/>
            <person name="Kale V."/>
            <person name="Holt S."/>
            <person name="Cochrane G."/>
            <person name="Meng A."/>
            <person name="Brown T."/>
            <person name="Cohen L."/>
        </authorList>
    </citation>
    <scope>NUCLEOTIDE SEQUENCE</scope>
    <source>
        <strain evidence="2">Isolate 1302-5</strain>
    </source>
</reference>
<feature type="region of interest" description="Disordered" evidence="1">
    <location>
        <begin position="1"/>
        <end position="27"/>
    </location>
</feature>
<feature type="region of interest" description="Disordered" evidence="1">
    <location>
        <begin position="49"/>
        <end position="75"/>
    </location>
</feature>
<organism evidence="2">
    <name type="scientific">Odontella aurita</name>
    <dbReference type="NCBI Taxonomy" id="265563"/>
    <lineage>
        <taxon>Eukaryota</taxon>
        <taxon>Sar</taxon>
        <taxon>Stramenopiles</taxon>
        <taxon>Ochrophyta</taxon>
        <taxon>Bacillariophyta</taxon>
        <taxon>Mediophyceae</taxon>
        <taxon>Biddulphiophycidae</taxon>
        <taxon>Eupodiscales</taxon>
        <taxon>Odontellaceae</taxon>
        <taxon>Odontella</taxon>
    </lineage>
</organism>